<evidence type="ECO:0000259" key="1">
    <source>
        <dbReference type="Pfam" id="PF07727"/>
    </source>
</evidence>
<dbReference type="PANTHER" id="PTHR11439:SF461">
    <property type="entry name" value="OS10G0432200 PROTEIN"/>
    <property type="match status" value="1"/>
</dbReference>
<organism evidence="3">
    <name type="scientific">Fagus sylvatica</name>
    <name type="common">Beechnut</name>
    <dbReference type="NCBI Taxonomy" id="28930"/>
    <lineage>
        <taxon>Eukaryota</taxon>
        <taxon>Viridiplantae</taxon>
        <taxon>Streptophyta</taxon>
        <taxon>Embryophyta</taxon>
        <taxon>Tracheophyta</taxon>
        <taxon>Spermatophyta</taxon>
        <taxon>Magnoliopsida</taxon>
        <taxon>eudicotyledons</taxon>
        <taxon>Gunneridae</taxon>
        <taxon>Pentapetalae</taxon>
        <taxon>rosids</taxon>
        <taxon>fabids</taxon>
        <taxon>Fagales</taxon>
        <taxon>Fagaceae</taxon>
        <taxon>Fagus</taxon>
    </lineage>
</organism>
<sequence>MVGLNANTTTYLTLLRLSAFLPHVLNVSGGKATLTVVYTINRLPSSALQNFSSFEHLYGTPPSYSSLCVLDCACFVLLQSHELSKLEPRSHLCCVLGYEIEHKGYRSWEPISQHPSTILLIPPVHSSISPLEHPPAIDPVIDQTSLLPLAASLALPLATPLVDSPISPQEPVPPMDPVSDQTPPLLLHRSAQACTNPLWQQVMTEELQTLEKTHTWDLVDLSRDKSIIGYKWVYKIKTKSDGTIEQYKARRVAKGFAQKYEIDYDETFASVARITCVLEVYMQSPRGYSDYQDKVCLRCGALYGLKQAPRAWFVKFSNTMHQFGFSFSPHDTTLFIRRSDKGMILLLLYVDDMIITEDDHSSISDFKQFFHQQFEMKDLGYLSYFLSFEISSNSSGCYLSQVKFASYLLSRAGLADTKVVSTLLEMNVRLTLLDGTPLSDATLYRQLVGSLVFLIVTRSDIAHVVHLVSQYLAAPHFTHYAAVLHILCYIKGTLFHGLHFSAHSTLDLCAYSDADCAKDPTNRCSTTGYRALTGTTSELLCHDPNP</sequence>
<dbReference type="Pfam" id="PF25597">
    <property type="entry name" value="SH3_retrovirus"/>
    <property type="match status" value="1"/>
</dbReference>
<dbReference type="EMBL" id="OIVN01000262">
    <property type="protein sequence ID" value="SPC77268.1"/>
    <property type="molecule type" value="Genomic_DNA"/>
</dbReference>
<accession>A0A2N9ER31</accession>
<dbReference type="PANTHER" id="PTHR11439">
    <property type="entry name" value="GAG-POL-RELATED RETROTRANSPOSON"/>
    <property type="match status" value="1"/>
</dbReference>
<protein>
    <recommendedName>
        <fullName evidence="4">Reverse transcriptase Ty1/copia-type domain-containing protein</fullName>
    </recommendedName>
</protein>
<feature type="domain" description="Reverse transcriptase Ty1/copia-type" evidence="1">
    <location>
        <begin position="214"/>
        <end position="277"/>
    </location>
</feature>
<dbReference type="AlphaFoldDB" id="A0A2N9ER31"/>
<evidence type="ECO:0008006" key="4">
    <source>
        <dbReference type="Google" id="ProtNLM"/>
    </source>
</evidence>
<feature type="domain" description="Reverse transcriptase Ty1/copia-type" evidence="1">
    <location>
        <begin position="279"/>
        <end position="422"/>
    </location>
</feature>
<gene>
    <name evidence="3" type="ORF">FSB_LOCUS5150</name>
</gene>
<name>A0A2N9ER31_FAGSY</name>
<dbReference type="Pfam" id="PF07727">
    <property type="entry name" value="RVT_2"/>
    <property type="match status" value="2"/>
</dbReference>
<evidence type="ECO:0000259" key="2">
    <source>
        <dbReference type="Pfam" id="PF25597"/>
    </source>
</evidence>
<feature type="domain" description="Retroviral polymerase SH3-like" evidence="2">
    <location>
        <begin position="72"/>
        <end position="112"/>
    </location>
</feature>
<dbReference type="InterPro" id="IPR057670">
    <property type="entry name" value="SH3_retrovirus"/>
</dbReference>
<dbReference type="SUPFAM" id="SSF56672">
    <property type="entry name" value="DNA/RNA polymerases"/>
    <property type="match status" value="1"/>
</dbReference>
<proteinExistence type="predicted"/>
<evidence type="ECO:0000313" key="3">
    <source>
        <dbReference type="EMBL" id="SPC77268.1"/>
    </source>
</evidence>
<dbReference type="InterPro" id="IPR043502">
    <property type="entry name" value="DNA/RNA_pol_sf"/>
</dbReference>
<reference evidence="3" key="1">
    <citation type="submission" date="2018-02" db="EMBL/GenBank/DDBJ databases">
        <authorList>
            <person name="Cohen D.B."/>
            <person name="Kent A.D."/>
        </authorList>
    </citation>
    <scope>NUCLEOTIDE SEQUENCE</scope>
</reference>
<dbReference type="InterPro" id="IPR013103">
    <property type="entry name" value="RVT_2"/>
</dbReference>